<evidence type="ECO:0000256" key="1">
    <source>
        <dbReference type="ARBA" id="ARBA00004123"/>
    </source>
</evidence>
<dbReference type="CDD" id="cd22907">
    <property type="entry name" value="HFD_NFYB"/>
    <property type="match status" value="1"/>
</dbReference>
<dbReference type="GO" id="GO:0001228">
    <property type="term" value="F:DNA-binding transcription activator activity, RNA polymerase II-specific"/>
    <property type="evidence" value="ECO:0007669"/>
    <property type="project" value="InterPro"/>
</dbReference>
<sequence length="194" mass="21811">MESDELGGDLVRLDNGFLVDEETYVVNSDDVLEQEENNSDSNSGGKNVPLREQDRFLPIANIAKIMKRAIPENGKIAKDARECVQECISEFISFITSEASDRCQMEKRKTINGEDVLFAMNALGFDNYVEPLKLYLKKYREIVLSPVTISKLNKTIVLYGSDGTQCVSSENENETQTETVIYSYPKVIGDFTIT</sequence>
<dbReference type="CTD" id="35261"/>
<evidence type="ECO:0000256" key="8">
    <source>
        <dbReference type="SAM" id="MobiDB-lite"/>
    </source>
</evidence>
<evidence type="ECO:0000256" key="4">
    <source>
        <dbReference type="ARBA" id="ARBA00023125"/>
    </source>
</evidence>
<dbReference type="AlphaFoldDB" id="A0A8B8I154"/>
<name>A0A8B8I154_VANTA</name>
<dbReference type="GO" id="GO:0000978">
    <property type="term" value="F:RNA polymerase II cis-regulatory region sequence-specific DNA binding"/>
    <property type="evidence" value="ECO:0007669"/>
    <property type="project" value="TreeGrafter"/>
</dbReference>
<dbReference type="OrthoDB" id="386949at2759"/>
<accession>A0A8B8I154</accession>
<comment type="subcellular location">
    <subcellularLocation>
        <location evidence="1">Nucleus</location>
    </subcellularLocation>
</comment>
<dbReference type="OMA" id="PENEHEN"/>
<dbReference type="FunFam" id="1.10.20.10:FF:000110">
    <property type="entry name" value="Nuclear factor Y, subunit B1"/>
    <property type="match status" value="1"/>
</dbReference>
<dbReference type="SUPFAM" id="SSF47113">
    <property type="entry name" value="Histone-fold"/>
    <property type="match status" value="1"/>
</dbReference>
<organism evidence="10 11">
    <name type="scientific">Vanessa tameamea</name>
    <name type="common">Kamehameha butterfly</name>
    <dbReference type="NCBI Taxonomy" id="334116"/>
    <lineage>
        <taxon>Eukaryota</taxon>
        <taxon>Metazoa</taxon>
        <taxon>Ecdysozoa</taxon>
        <taxon>Arthropoda</taxon>
        <taxon>Hexapoda</taxon>
        <taxon>Insecta</taxon>
        <taxon>Pterygota</taxon>
        <taxon>Neoptera</taxon>
        <taxon>Endopterygota</taxon>
        <taxon>Lepidoptera</taxon>
        <taxon>Glossata</taxon>
        <taxon>Ditrysia</taxon>
        <taxon>Papilionoidea</taxon>
        <taxon>Nymphalidae</taxon>
        <taxon>Nymphalinae</taxon>
        <taxon>Vanessa</taxon>
    </lineage>
</organism>
<dbReference type="InterPro" id="IPR009072">
    <property type="entry name" value="Histone-fold"/>
</dbReference>
<evidence type="ECO:0000256" key="2">
    <source>
        <dbReference type="ARBA" id="ARBA00009053"/>
    </source>
</evidence>
<evidence type="ECO:0000256" key="3">
    <source>
        <dbReference type="ARBA" id="ARBA00023015"/>
    </source>
</evidence>
<keyword evidence="7" id="KW-0539">Nucleus</keyword>
<evidence type="ECO:0000313" key="10">
    <source>
        <dbReference type="Proteomes" id="UP001652626"/>
    </source>
</evidence>
<dbReference type="GO" id="GO:0046982">
    <property type="term" value="F:protein heterodimerization activity"/>
    <property type="evidence" value="ECO:0007669"/>
    <property type="project" value="InterPro"/>
</dbReference>
<dbReference type="RefSeq" id="XP_026490152.1">
    <property type="nucleotide sequence ID" value="XM_026634367.2"/>
</dbReference>
<dbReference type="InterPro" id="IPR003958">
    <property type="entry name" value="CBFA_NFYB_domain"/>
</dbReference>
<evidence type="ECO:0000256" key="5">
    <source>
        <dbReference type="ARBA" id="ARBA00023159"/>
    </source>
</evidence>
<dbReference type="InterPro" id="IPR027113">
    <property type="entry name" value="Transc_fact_NFYB/HAP3"/>
</dbReference>
<proteinExistence type="inferred from homology"/>
<comment type="similarity">
    <text evidence="2">Belongs to the NFYB/HAP3 subunit family.</text>
</comment>
<dbReference type="PRINTS" id="PR00615">
    <property type="entry name" value="CCAATSUBUNTA"/>
</dbReference>
<evidence type="ECO:0000256" key="6">
    <source>
        <dbReference type="ARBA" id="ARBA00023163"/>
    </source>
</evidence>
<keyword evidence="3" id="KW-0805">Transcription regulation</keyword>
<dbReference type="GO" id="GO:0016602">
    <property type="term" value="C:CCAAT-binding factor complex"/>
    <property type="evidence" value="ECO:0007669"/>
    <property type="project" value="InterPro"/>
</dbReference>
<dbReference type="PANTHER" id="PTHR11064">
    <property type="entry name" value="CCAAT-BINDING TRANSCRIPTION FACTOR-RELATED"/>
    <property type="match status" value="1"/>
</dbReference>
<dbReference type="Pfam" id="PF00808">
    <property type="entry name" value="CBFD_NFYB_HMF"/>
    <property type="match status" value="1"/>
</dbReference>
<feature type="region of interest" description="Disordered" evidence="8">
    <location>
        <begin position="28"/>
        <end position="49"/>
    </location>
</feature>
<evidence type="ECO:0000256" key="7">
    <source>
        <dbReference type="ARBA" id="ARBA00023242"/>
    </source>
</evidence>
<dbReference type="PANTHER" id="PTHR11064:SF9">
    <property type="entry name" value="NUCLEAR TRANSCRIPTION FACTOR Y SUBUNIT BETA"/>
    <property type="match status" value="1"/>
</dbReference>
<reference evidence="11" key="1">
    <citation type="submission" date="2025-08" db="UniProtKB">
        <authorList>
            <consortium name="RefSeq"/>
        </authorList>
    </citation>
    <scope>IDENTIFICATION</scope>
    <source>
        <tissue evidence="11">Whole body</tissue>
    </source>
</reference>
<protein>
    <submittedName>
        <fullName evidence="11">Uncharacterized protein LOC113396434</fullName>
    </submittedName>
</protein>
<dbReference type="GeneID" id="113396434"/>
<dbReference type="Gene3D" id="1.10.20.10">
    <property type="entry name" value="Histone, subunit A"/>
    <property type="match status" value="1"/>
</dbReference>
<keyword evidence="10" id="KW-1185">Reference proteome</keyword>
<dbReference type="Proteomes" id="UP001652626">
    <property type="component" value="Chromosome 6"/>
</dbReference>
<evidence type="ECO:0000259" key="9">
    <source>
        <dbReference type="Pfam" id="PF00808"/>
    </source>
</evidence>
<keyword evidence="6" id="KW-0804">Transcription</keyword>
<feature type="domain" description="Transcription factor CBF/NF-Y/archaeal histone" evidence="9">
    <location>
        <begin position="56"/>
        <end position="120"/>
    </location>
</feature>
<evidence type="ECO:0000313" key="11">
    <source>
        <dbReference type="RefSeq" id="XP_026490152.1"/>
    </source>
</evidence>
<keyword evidence="4" id="KW-0238">DNA-binding</keyword>
<gene>
    <name evidence="11" type="primary">LOC113396434</name>
</gene>
<keyword evidence="5" id="KW-0010">Activator</keyword>